<evidence type="ECO:0000256" key="7">
    <source>
        <dbReference type="ARBA" id="ARBA00022860"/>
    </source>
</evidence>
<name>A0A093INP8_FULGA</name>
<dbReference type="GO" id="GO:0005886">
    <property type="term" value="C:plasma membrane"/>
    <property type="evidence" value="ECO:0007669"/>
    <property type="project" value="UniProtKB-SubCell"/>
</dbReference>
<keyword evidence="7" id="KW-0112">Calmodulin-binding</keyword>
<dbReference type="GO" id="GO:0005856">
    <property type="term" value="C:cytoskeleton"/>
    <property type="evidence" value="ECO:0007669"/>
    <property type="project" value="UniProtKB-SubCell"/>
</dbReference>
<evidence type="ECO:0000256" key="1">
    <source>
        <dbReference type="ARBA" id="ARBA00004245"/>
    </source>
</evidence>
<evidence type="ECO:0000256" key="8">
    <source>
        <dbReference type="ARBA" id="ARBA00023136"/>
    </source>
</evidence>
<keyword evidence="10" id="KW-0206">Cytoskeleton</keyword>
<feature type="compositionally biased region" description="Low complexity" evidence="11">
    <location>
        <begin position="590"/>
        <end position="603"/>
    </location>
</feature>
<evidence type="ECO:0000256" key="10">
    <source>
        <dbReference type="ARBA" id="ARBA00023212"/>
    </source>
</evidence>
<dbReference type="AlphaFoldDB" id="A0A093INP8"/>
<dbReference type="SUPFAM" id="SSF53639">
    <property type="entry name" value="AraD/HMP-PK domain-like"/>
    <property type="match status" value="1"/>
</dbReference>
<reference evidence="13 14" key="1">
    <citation type="submission" date="2014-04" db="EMBL/GenBank/DDBJ databases">
        <title>Genome evolution of avian class.</title>
        <authorList>
            <person name="Zhang G."/>
            <person name="Li C."/>
        </authorList>
    </citation>
    <scope>NUCLEOTIDE SEQUENCE [LARGE SCALE GENOMIC DNA]</scope>
    <source>
        <strain evidence="13">BGI_N327</strain>
    </source>
</reference>
<dbReference type="OrthoDB" id="3238794at2759"/>
<protein>
    <submittedName>
        <fullName evidence="13">Gamma-adducin</fullName>
    </submittedName>
</protein>
<accession>A0A093INP8</accession>
<dbReference type="InterPro" id="IPR036409">
    <property type="entry name" value="Aldolase_II/adducin_N_sf"/>
</dbReference>
<feature type="region of interest" description="Disordered" evidence="11">
    <location>
        <begin position="573"/>
        <end position="613"/>
    </location>
</feature>
<sequence>MSTDASQVVITTPPPATMPHKERYFDRINENDPEYIRERNMSPDLRQDFNMMEQRKRVTQILQSPAFREDLECLIQEQMKKGNNPTGLLALQQIAEYITASSFAGFSSSSFSHGMITPINDLPGLDTSSFVKGEKLTRCKLASLYRLADLFGWAHLPNAYITVRVSKEHDHILIIPRGLSFSEASASNLVKVNILGDVVDQGSTTLSIDNAGFSPHVAIYSTRPDVRCVIHIHTPATAAVSSMKCGILPISQEALILGDVAYYNYQGSLDEQEERIQLQKVLGPSCKVLVLRNHGVVALGETLEEAFHYIFNVQLACETQVHALAGAGGIDNLLLLDLQKFKPSTHAVAATGGGGVNMASQQKWKVGEQEFEALMRMLDNLGYRTGYAYRQPLVREKPRHKSDVEIPATVTAFSFEDDTVPLSPLKFLAQRQQREKTRWLNSPNTYLKVNVPEESWNGETSPRTKITWMKADDSSKTSGGTPIKIEDPNQFVPLNTNPSEVLEKRNKIREQNRYDLKTAGPQSQLLAGIVVDKKPSPPMQFEDDEHAPPAPPNPFSHLTEKELEEYKKTIERKQQGLEDAEQELFSDDGSSVSQIQSQTQSPQNVPEKLEENHEDLYTQNVNLISVELPVVVVNGKEDAHDVEEDLTKRVSQLTTSTVESVEITIKSSEKIEETLSPEGSPSKSPSKKKKKFRTPSFLKKSKKKEKVEA</sequence>
<keyword evidence="14" id="KW-1185">Reference proteome</keyword>
<dbReference type="PANTHER" id="PTHR10672">
    <property type="entry name" value="ADDUCIN"/>
    <property type="match status" value="1"/>
</dbReference>
<evidence type="ECO:0000256" key="6">
    <source>
        <dbReference type="ARBA" id="ARBA00022553"/>
    </source>
</evidence>
<gene>
    <name evidence="13" type="ORF">N327_07520</name>
</gene>
<dbReference type="PANTHER" id="PTHR10672:SF5">
    <property type="entry name" value="GAMMA-ADDUCIN"/>
    <property type="match status" value="1"/>
</dbReference>
<evidence type="ECO:0000313" key="14">
    <source>
        <dbReference type="Proteomes" id="UP000053806"/>
    </source>
</evidence>
<evidence type="ECO:0000256" key="4">
    <source>
        <dbReference type="ARBA" id="ARBA00022475"/>
    </source>
</evidence>
<dbReference type="GO" id="GO:0051016">
    <property type="term" value="P:barbed-end actin filament capping"/>
    <property type="evidence" value="ECO:0007669"/>
    <property type="project" value="TreeGrafter"/>
</dbReference>
<dbReference type="SMART" id="SM01007">
    <property type="entry name" value="Aldolase_II"/>
    <property type="match status" value="1"/>
</dbReference>
<evidence type="ECO:0000256" key="5">
    <source>
        <dbReference type="ARBA" id="ARBA00022490"/>
    </source>
</evidence>
<keyword evidence="8" id="KW-0472">Membrane</keyword>
<dbReference type="GO" id="GO:0051015">
    <property type="term" value="F:actin filament binding"/>
    <property type="evidence" value="ECO:0007669"/>
    <property type="project" value="TreeGrafter"/>
</dbReference>
<dbReference type="Pfam" id="PF00596">
    <property type="entry name" value="Aldolase_II"/>
    <property type="match status" value="1"/>
</dbReference>
<keyword evidence="9" id="KW-0009">Actin-binding</keyword>
<feature type="region of interest" description="Disordered" evidence="11">
    <location>
        <begin position="666"/>
        <end position="709"/>
    </location>
</feature>
<comment type="similarity">
    <text evidence="3">Belongs to the aldolase class II family. Adducin subfamily.</text>
</comment>
<keyword evidence="5" id="KW-0963">Cytoplasm</keyword>
<dbReference type="InterPro" id="IPR051017">
    <property type="entry name" value="Aldolase-II_Adducin_sf"/>
</dbReference>
<dbReference type="FunFam" id="3.40.225.10:FF:000004">
    <property type="entry name" value="gamma-adducin isoform X1"/>
    <property type="match status" value="1"/>
</dbReference>
<evidence type="ECO:0000313" key="13">
    <source>
        <dbReference type="EMBL" id="KFW00389.1"/>
    </source>
</evidence>
<dbReference type="Gene3D" id="3.40.225.10">
    <property type="entry name" value="Class II aldolase/adducin N-terminal domain"/>
    <property type="match status" value="1"/>
</dbReference>
<dbReference type="KEGG" id="fga:104073159"/>
<feature type="compositionally biased region" description="Basic residues" evidence="11">
    <location>
        <begin position="685"/>
        <end position="709"/>
    </location>
</feature>
<feature type="region of interest" description="Disordered" evidence="11">
    <location>
        <begin position="471"/>
        <end position="496"/>
    </location>
</feature>
<feature type="compositionally biased region" description="Low complexity" evidence="11">
    <location>
        <begin position="674"/>
        <end position="684"/>
    </location>
</feature>
<evidence type="ECO:0000256" key="9">
    <source>
        <dbReference type="ARBA" id="ARBA00023203"/>
    </source>
</evidence>
<keyword evidence="6" id="KW-0597">Phosphoprotein</keyword>
<proteinExistence type="inferred from homology"/>
<feature type="region of interest" description="Disordered" evidence="11">
    <location>
        <begin position="533"/>
        <end position="557"/>
    </location>
</feature>
<feature type="domain" description="Class II aldolase/adducin N-terminal" evidence="12">
    <location>
        <begin position="139"/>
        <end position="321"/>
    </location>
</feature>
<organism evidence="13 14">
    <name type="scientific">Fulmarus glacialis</name>
    <name type="common">Northern fulmar</name>
    <dbReference type="NCBI Taxonomy" id="30455"/>
    <lineage>
        <taxon>Eukaryota</taxon>
        <taxon>Metazoa</taxon>
        <taxon>Chordata</taxon>
        <taxon>Craniata</taxon>
        <taxon>Vertebrata</taxon>
        <taxon>Euteleostomi</taxon>
        <taxon>Archelosauria</taxon>
        <taxon>Archosauria</taxon>
        <taxon>Dinosauria</taxon>
        <taxon>Saurischia</taxon>
        <taxon>Theropoda</taxon>
        <taxon>Coelurosauria</taxon>
        <taxon>Aves</taxon>
        <taxon>Neognathae</taxon>
        <taxon>Neoaves</taxon>
        <taxon>Aequornithes</taxon>
        <taxon>Procellariiformes</taxon>
        <taxon>Procellariidae</taxon>
        <taxon>Fulmarus</taxon>
    </lineage>
</organism>
<evidence type="ECO:0000256" key="11">
    <source>
        <dbReference type="SAM" id="MobiDB-lite"/>
    </source>
</evidence>
<dbReference type="InterPro" id="IPR001303">
    <property type="entry name" value="Aldolase_II/adducin_N"/>
</dbReference>
<dbReference type="Proteomes" id="UP000053806">
    <property type="component" value="Unassembled WGS sequence"/>
</dbReference>
<dbReference type="GO" id="GO:0005516">
    <property type="term" value="F:calmodulin binding"/>
    <property type="evidence" value="ECO:0007669"/>
    <property type="project" value="UniProtKB-KW"/>
</dbReference>
<evidence type="ECO:0000256" key="3">
    <source>
        <dbReference type="ARBA" id="ARBA00006274"/>
    </source>
</evidence>
<evidence type="ECO:0000256" key="2">
    <source>
        <dbReference type="ARBA" id="ARBA00004413"/>
    </source>
</evidence>
<keyword evidence="4" id="KW-1003">Cell membrane</keyword>
<comment type="subcellular location">
    <subcellularLocation>
        <location evidence="2">Cell membrane</location>
        <topology evidence="2">Peripheral membrane protein</topology>
        <orientation evidence="2">Cytoplasmic side</orientation>
    </subcellularLocation>
    <subcellularLocation>
        <location evidence="1">Cytoplasm</location>
        <location evidence="1">Cytoskeleton</location>
    </subcellularLocation>
</comment>
<dbReference type="GO" id="GO:0014069">
    <property type="term" value="C:postsynaptic density"/>
    <property type="evidence" value="ECO:0007669"/>
    <property type="project" value="TreeGrafter"/>
</dbReference>
<dbReference type="EMBL" id="KK591465">
    <property type="protein sequence ID" value="KFW00389.1"/>
    <property type="molecule type" value="Genomic_DNA"/>
</dbReference>
<evidence type="ECO:0000259" key="12">
    <source>
        <dbReference type="SMART" id="SM01007"/>
    </source>
</evidence>